<gene>
    <name evidence="2" type="ORF">Tci_008435</name>
</gene>
<feature type="region of interest" description="Disordered" evidence="1">
    <location>
        <begin position="25"/>
        <end position="68"/>
    </location>
</feature>
<dbReference type="EMBL" id="BKCJ010000812">
    <property type="protein sequence ID" value="GEU36457.1"/>
    <property type="molecule type" value="Genomic_DNA"/>
</dbReference>
<reference evidence="2" key="1">
    <citation type="journal article" date="2019" name="Sci. Rep.">
        <title>Draft genome of Tanacetum cinerariifolium, the natural source of mosquito coil.</title>
        <authorList>
            <person name="Yamashiro T."/>
            <person name="Shiraishi A."/>
            <person name="Satake H."/>
            <person name="Nakayama K."/>
        </authorList>
    </citation>
    <scope>NUCLEOTIDE SEQUENCE</scope>
</reference>
<feature type="compositionally biased region" description="Low complexity" evidence="1">
    <location>
        <begin position="35"/>
        <end position="49"/>
    </location>
</feature>
<evidence type="ECO:0000313" key="2">
    <source>
        <dbReference type="EMBL" id="GEU36457.1"/>
    </source>
</evidence>
<comment type="caution">
    <text evidence="2">The sequence shown here is derived from an EMBL/GenBank/DDBJ whole genome shotgun (WGS) entry which is preliminary data.</text>
</comment>
<accession>A0A6L2JIR2</accession>
<name>A0A6L2JIR2_TANCI</name>
<evidence type="ECO:0000256" key="1">
    <source>
        <dbReference type="SAM" id="MobiDB-lite"/>
    </source>
</evidence>
<dbReference type="AlphaFoldDB" id="A0A6L2JIR2"/>
<sequence>MPLAIMISMIIQMIILKGGGNSKKQKSTFSSMSANDKTSSNQTSSSKTTDVYKPRSYASQPPIPTYDDTWSMVPEINDGVDISEEADTKFIAEIQEDDLEELLKRWIDEVIVKRNNDKFYTFAESDFKYLNKNDIEDIIKKDPLYIIIDVSFVGIVYENNKKEKRAMDINELHKFSDATLRMVLRKISVINMEAKHEIVKISLSEIDKELMALLEEEIEEMLKYRLHMQRWESFVNGGQIANYMVCPE</sequence>
<protein>
    <submittedName>
        <fullName evidence="2">Uncharacterized protein</fullName>
    </submittedName>
</protein>
<proteinExistence type="predicted"/>
<organism evidence="2">
    <name type="scientific">Tanacetum cinerariifolium</name>
    <name type="common">Dalmatian daisy</name>
    <name type="synonym">Chrysanthemum cinerariifolium</name>
    <dbReference type="NCBI Taxonomy" id="118510"/>
    <lineage>
        <taxon>Eukaryota</taxon>
        <taxon>Viridiplantae</taxon>
        <taxon>Streptophyta</taxon>
        <taxon>Embryophyta</taxon>
        <taxon>Tracheophyta</taxon>
        <taxon>Spermatophyta</taxon>
        <taxon>Magnoliopsida</taxon>
        <taxon>eudicotyledons</taxon>
        <taxon>Gunneridae</taxon>
        <taxon>Pentapetalae</taxon>
        <taxon>asterids</taxon>
        <taxon>campanulids</taxon>
        <taxon>Asterales</taxon>
        <taxon>Asteraceae</taxon>
        <taxon>Asteroideae</taxon>
        <taxon>Anthemideae</taxon>
        <taxon>Anthemidinae</taxon>
        <taxon>Tanacetum</taxon>
    </lineage>
</organism>